<proteinExistence type="predicted"/>
<dbReference type="RefSeq" id="WP_125486726.1">
    <property type="nucleotide sequence ID" value="NZ_RSDW01000001.1"/>
</dbReference>
<dbReference type="Proteomes" id="UP000269669">
    <property type="component" value="Unassembled WGS sequence"/>
</dbReference>
<evidence type="ECO:0000313" key="1">
    <source>
        <dbReference type="EMBL" id="RSL18354.1"/>
    </source>
</evidence>
<keyword evidence="2" id="KW-1185">Reference proteome</keyword>
<comment type="caution">
    <text evidence="1">The sequence shown here is derived from an EMBL/GenBank/DDBJ whole genome shotgun (WGS) entry which is preliminary data.</text>
</comment>
<dbReference type="AlphaFoldDB" id="A0A428MN69"/>
<protein>
    <submittedName>
        <fullName evidence="1">Uncharacterized protein</fullName>
    </submittedName>
</protein>
<dbReference type="EMBL" id="RSDW01000001">
    <property type="protein sequence ID" value="RSL18354.1"/>
    <property type="molecule type" value="Genomic_DNA"/>
</dbReference>
<evidence type="ECO:0000313" key="2">
    <source>
        <dbReference type="Proteomes" id="UP000269669"/>
    </source>
</evidence>
<gene>
    <name evidence="1" type="ORF">EDE15_3920</name>
</gene>
<reference evidence="1 2" key="1">
    <citation type="submission" date="2018-12" db="EMBL/GenBank/DDBJ databases">
        <title>Sequencing of bacterial isolates from soil warming experiment in Harvard Forest, Massachusetts, USA.</title>
        <authorList>
            <person name="Deangelis K."/>
        </authorList>
    </citation>
    <scope>NUCLEOTIDE SEQUENCE [LARGE SCALE GENOMIC DNA]</scope>
    <source>
        <strain evidence="1 2">EB153</strain>
    </source>
</reference>
<organism evidence="1 2">
    <name type="scientific">Edaphobacter aggregans</name>
    <dbReference type="NCBI Taxonomy" id="570835"/>
    <lineage>
        <taxon>Bacteria</taxon>
        <taxon>Pseudomonadati</taxon>
        <taxon>Acidobacteriota</taxon>
        <taxon>Terriglobia</taxon>
        <taxon>Terriglobales</taxon>
        <taxon>Acidobacteriaceae</taxon>
        <taxon>Edaphobacter</taxon>
    </lineage>
</organism>
<name>A0A428MN69_9BACT</name>
<accession>A0A428MN69</accession>
<sequence length="996" mass="106510">MRSADDDVPKITRRTVLTTGCAALASTFIAFHPNQLLADEPVKGKLSISDAQLATSGFALSTITDPAKRQRAINTLFFCWASLSQAKPSDKERITAQVNQELTANQDLGEVFGKMQAFLNDGNFFSIADQPLAVEFYKSLPLFTGLFDAPLGAAISFTSDLAASPDYGSVPDTRLDAIGAIALGQVQALLDINGAAIAPLNQSGLHVNLGLDFDITKQAAQKVEKLPSDQATAAQTPTGTIDVTTTLSNVTQATGKVNDTFSAAVSNAQSAPDPAVALKVAQEQYAKQMNEVRGGVAVAAFIAGDIFGDSKAAKVISTAGTAAVNIASAIGLFAQGATGPLGLASSLLGGFQTISSLFGGPEGPTVDQLILRGLNGLSSQITSFWKDMDSRLSAIQKQQSLTLDTLQTIYSALLSTGQLLSQQLQTIESQLLHLTQLDLDLNRDNYKASLQKSANAVALSAPLAGGSDYQGIYNSFLTAVNDAYTYATSYCLQSEFTGSLAGYDNPSGQALIDRINANPDSNNLIAIAAQIAQEYGLTVSSVGMLPNPNEYSRGARLFIQMNAKSLQMRIEPHMPWYKRLFLFGRPGKLKLLYEDLDAQMPSRYSTIRSFGLALRSAVIQDLTSTQIALFAGAAYLESFCADTAFRSLPGANALPAALDSSKTVCAMIKPVFDSFVAANVLPYKAVPGPTVGVAEMTQYNAIASSRAFGGPQGGGGKFTNNPFDRGQAVGAIVLTQIADYQYSKSVQIKAYKVTSQLTGAPIVPGKIALNYIYALDPGQTLSPGYWLAPGETSPNIWASWPDNGEYNGPNGPPRPKASDPIPNLDFTAFLDASQNVLFTEYFTKMMNTQFAGYVKSQLNDTQLSGFVQAATRHRLIATFISRRSVYSEVSRKTSSDPTSPDYGSDESCSIFNVGGWYNTDDICNGIEKTIKSMDNSIAYTDWWDKLQAELAQRLRSGLLDIFHKAQMCDPQRSFPAIDDTLRQLATVAKLQGLSVP</sequence>